<sequence>MNGNTRYDGLFHRDNKAGLNKVNNDDFEFSGNYDQSDINYLSEKITISIGDEIRDSSLFLSSMNDTFSNTNVTLRGIMKNMKCVAKQQNIGWFHFFLFIFFICILFWGLLYFRF</sequence>
<dbReference type="GeneID" id="28940236"/>
<organism evidence="2 3">
    <name type="scientific">Pneumocystis jirovecii (strain RU7)</name>
    <name type="common">Human pneumocystis pneumonia agent</name>
    <dbReference type="NCBI Taxonomy" id="1408657"/>
    <lineage>
        <taxon>Eukaryota</taxon>
        <taxon>Fungi</taxon>
        <taxon>Dikarya</taxon>
        <taxon>Ascomycota</taxon>
        <taxon>Taphrinomycotina</taxon>
        <taxon>Pneumocystomycetes</taxon>
        <taxon>Pneumocystaceae</taxon>
        <taxon>Pneumocystis</taxon>
    </lineage>
</organism>
<dbReference type="VEuPathDB" id="FungiDB:T551_01718"/>
<reference evidence="3" key="1">
    <citation type="journal article" date="2016" name="Nat. Commun.">
        <title>Genome analysis of three Pneumocystis species reveals adaptation mechanisms to life exclusively in mammalian hosts.</title>
        <authorList>
            <person name="Ma L."/>
            <person name="Chen Z."/>
            <person name="Huang D.W."/>
            <person name="Kutty G."/>
            <person name="Ishihara M."/>
            <person name="Wang H."/>
            <person name="Abouelleil A."/>
            <person name="Bishop L."/>
            <person name="Davey E."/>
            <person name="Deng R."/>
            <person name="Deng X."/>
            <person name="Fan L."/>
            <person name="Fantoni G."/>
            <person name="Fitzgerald M."/>
            <person name="Gogineni E."/>
            <person name="Goldberg J.M."/>
            <person name="Handley G."/>
            <person name="Hu X."/>
            <person name="Huber C."/>
            <person name="Jiao X."/>
            <person name="Jones K."/>
            <person name="Levin J.Z."/>
            <person name="Liu Y."/>
            <person name="Macdonald P."/>
            <person name="Melnikov A."/>
            <person name="Raley C."/>
            <person name="Sassi M."/>
            <person name="Sherman B.T."/>
            <person name="Song X."/>
            <person name="Sykes S."/>
            <person name="Tran B."/>
            <person name="Walsh L."/>
            <person name="Xia Y."/>
            <person name="Yang J."/>
            <person name="Young S."/>
            <person name="Zeng Q."/>
            <person name="Zheng X."/>
            <person name="Stephens R."/>
            <person name="Nusbaum C."/>
            <person name="Birren B.W."/>
            <person name="Azadi P."/>
            <person name="Lempicki R.A."/>
            <person name="Cuomo C.A."/>
            <person name="Kovacs J.A."/>
        </authorList>
    </citation>
    <scope>NUCLEOTIDE SEQUENCE [LARGE SCALE GENOMIC DNA]</scope>
    <source>
        <strain evidence="3">RU7</strain>
    </source>
</reference>
<evidence type="ECO:0008006" key="4">
    <source>
        <dbReference type="Google" id="ProtNLM"/>
    </source>
</evidence>
<dbReference type="STRING" id="1408657.A0A0W4ZPZ6"/>
<dbReference type="OrthoDB" id="261831at2759"/>
<keyword evidence="1" id="KW-0472">Membrane</keyword>
<keyword evidence="3" id="KW-1185">Reference proteome</keyword>
<dbReference type="Proteomes" id="UP000053447">
    <property type="component" value="Unassembled WGS sequence"/>
</dbReference>
<feature type="transmembrane region" description="Helical" evidence="1">
    <location>
        <begin position="92"/>
        <end position="112"/>
    </location>
</feature>
<keyword evidence="1" id="KW-1133">Transmembrane helix</keyword>
<evidence type="ECO:0000256" key="1">
    <source>
        <dbReference type="SAM" id="Phobius"/>
    </source>
</evidence>
<dbReference type="AlphaFoldDB" id="A0A0W4ZPZ6"/>
<dbReference type="EMBL" id="LFWA01000007">
    <property type="protein sequence ID" value="KTW30435.1"/>
    <property type="molecule type" value="Genomic_DNA"/>
</dbReference>
<accession>A0A0W4ZPZ6</accession>
<protein>
    <recommendedName>
        <fullName evidence="4">t-SNARE coiled-coil homology domain-containing protein</fullName>
    </recommendedName>
</protein>
<name>A0A0W4ZPZ6_PNEJ7</name>
<evidence type="ECO:0000313" key="3">
    <source>
        <dbReference type="Proteomes" id="UP000053447"/>
    </source>
</evidence>
<proteinExistence type="predicted"/>
<keyword evidence="1" id="KW-0812">Transmembrane</keyword>
<dbReference type="RefSeq" id="XP_018229726.1">
    <property type="nucleotide sequence ID" value="XM_018373981.1"/>
</dbReference>
<gene>
    <name evidence="2" type="ORF">T551_01718</name>
</gene>
<comment type="caution">
    <text evidence="2">The sequence shown here is derived from an EMBL/GenBank/DDBJ whole genome shotgun (WGS) entry which is preliminary data.</text>
</comment>
<evidence type="ECO:0000313" key="2">
    <source>
        <dbReference type="EMBL" id="KTW30435.1"/>
    </source>
</evidence>